<evidence type="ECO:0000313" key="7">
    <source>
        <dbReference type="EMBL" id="NYI06914.1"/>
    </source>
</evidence>
<proteinExistence type="predicted"/>
<reference evidence="7 8" key="1">
    <citation type="submission" date="2020-07" db="EMBL/GenBank/DDBJ databases">
        <title>Sequencing the genomes of 1000 actinobacteria strains.</title>
        <authorList>
            <person name="Klenk H.-P."/>
        </authorList>
    </citation>
    <scope>NUCLEOTIDE SEQUENCE [LARGE SCALE GENOMIC DNA]</scope>
    <source>
        <strain evidence="7 8">DSM 42178</strain>
    </source>
</reference>
<dbReference type="InterPro" id="IPR023772">
    <property type="entry name" value="DNA-bd_HTH_TetR-type_CS"/>
</dbReference>
<dbReference type="EMBL" id="JACBZD010000001">
    <property type="protein sequence ID" value="NYI06914.1"/>
    <property type="molecule type" value="Genomic_DNA"/>
</dbReference>
<sequence>MEPMAVQEDGPPPPCPAGDPYDPAGDPPCDRRRGRPRSAAAEAAITDAVLALLAEGHGIADLTIEGIAQRAGVGKATVYRRWPGKDALLAHVVAQVELPVPELPGDSVEDDLVRLCDHIREHAAGEATSGLLRSVIADMRCHPALFAQYKRIVVDRRREALRRVLERGVASGEIRDDVDLQVLGQALAGPMLAGTVLREGTAPTRETAARVVDLVLNGARPRG</sequence>
<evidence type="ECO:0000313" key="8">
    <source>
        <dbReference type="Proteomes" id="UP000567795"/>
    </source>
</evidence>
<evidence type="ECO:0000256" key="4">
    <source>
        <dbReference type="PROSITE-ProRule" id="PRU00335"/>
    </source>
</evidence>
<evidence type="ECO:0000256" key="3">
    <source>
        <dbReference type="ARBA" id="ARBA00023163"/>
    </source>
</evidence>
<dbReference type="GO" id="GO:0000976">
    <property type="term" value="F:transcription cis-regulatory region binding"/>
    <property type="evidence" value="ECO:0007669"/>
    <property type="project" value="TreeGrafter"/>
</dbReference>
<dbReference type="SUPFAM" id="SSF46689">
    <property type="entry name" value="Homeodomain-like"/>
    <property type="match status" value="1"/>
</dbReference>
<dbReference type="InterPro" id="IPR011075">
    <property type="entry name" value="TetR_C"/>
</dbReference>
<dbReference type="SUPFAM" id="SSF48498">
    <property type="entry name" value="Tetracyclin repressor-like, C-terminal domain"/>
    <property type="match status" value="1"/>
</dbReference>
<dbReference type="PANTHER" id="PTHR30055:SF148">
    <property type="entry name" value="TETR-FAMILY TRANSCRIPTIONAL REGULATOR"/>
    <property type="match status" value="1"/>
</dbReference>
<keyword evidence="1" id="KW-0805">Transcription regulation</keyword>
<dbReference type="PANTHER" id="PTHR30055">
    <property type="entry name" value="HTH-TYPE TRANSCRIPTIONAL REGULATOR RUTR"/>
    <property type="match status" value="1"/>
</dbReference>
<dbReference type="Gene3D" id="1.10.10.60">
    <property type="entry name" value="Homeodomain-like"/>
    <property type="match status" value="1"/>
</dbReference>
<accession>A0A853A1Z9</accession>
<comment type="caution">
    <text evidence="7">The sequence shown here is derived from an EMBL/GenBank/DDBJ whole genome shotgun (WGS) entry which is preliminary data.</text>
</comment>
<keyword evidence="8" id="KW-1185">Reference proteome</keyword>
<dbReference type="PROSITE" id="PS01081">
    <property type="entry name" value="HTH_TETR_1"/>
    <property type="match status" value="1"/>
</dbReference>
<feature type="DNA-binding region" description="H-T-H motif" evidence="4">
    <location>
        <begin position="63"/>
        <end position="82"/>
    </location>
</feature>
<keyword evidence="3" id="KW-0804">Transcription</keyword>
<evidence type="ECO:0000256" key="1">
    <source>
        <dbReference type="ARBA" id="ARBA00023015"/>
    </source>
</evidence>
<feature type="region of interest" description="Disordered" evidence="5">
    <location>
        <begin position="1"/>
        <end position="40"/>
    </location>
</feature>
<gene>
    <name evidence="7" type="ORF">FHU37_003857</name>
</gene>
<keyword evidence="2 4" id="KW-0238">DNA-binding</keyword>
<evidence type="ECO:0000256" key="5">
    <source>
        <dbReference type="SAM" id="MobiDB-lite"/>
    </source>
</evidence>
<evidence type="ECO:0000259" key="6">
    <source>
        <dbReference type="PROSITE" id="PS50977"/>
    </source>
</evidence>
<name>A0A853A1Z9_9ACTN</name>
<dbReference type="InterPro" id="IPR001647">
    <property type="entry name" value="HTH_TetR"/>
</dbReference>
<evidence type="ECO:0000256" key="2">
    <source>
        <dbReference type="ARBA" id="ARBA00023125"/>
    </source>
</evidence>
<protein>
    <submittedName>
        <fullName evidence="7">AcrR family transcriptional regulator</fullName>
    </submittedName>
</protein>
<dbReference type="Proteomes" id="UP000567795">
    <property type="component" value="Unassembled WGS sequence"/>
</dbReference>
<dbReference type="InterPro" id="IPR050109">
    <property type="entry name" value="HTH-type_TetR-like_transc_reg"/>
</dbReference>
<dbReference type="AlphaFoldDB" id="A0A853A1Z9"/>
<dbReference type="GO" id="GO:0003700">
    <property type="term" value="F:DNA-binding transcription factor activity"/>
    <property type="evidence" value="ECO:0007669"/>
    <property type="project" value="TreeGrafter"/>
</dbReference>
<dbReference type="Pfam" id="PF00440">
    <property type="entry name" value="TetR_N"/>
    <property type="match status" value="1"/>
</dbReference>
<dbReference type="PROSITE" id="PS50977">
    <property type="entry name" value="HTH_TETR_2"/>
    <property type="match status" value="1"/>
</dbReference>
<dbReference type="InterPro" id="IPR036271">
    <property type="entry name" value="Tet_transcr_reg_TetR-rel_C_sf"/>
</dbReference>
<feature type="domain" description="HTH tetR-type" evidence="6">
    <location>
        <begin position="39"/>
        <end position="100"/>
    </location>
</feature>
<dbReference type="Pfam" id="PF16859">
    <property type="entry name" value="TetR_C_11"/>
    <property type="match status" value="1"/>
</dbReference>
<organism evidence="7 8">
    <name type="scientific">Allostreptomyces psammosilenae</name>
    <dbReference type="NCBI Taxonomy" id="1892865"/>
    <lineage>
        <taxon>Bacteria</taxon>
        <taxon>Bacillati</taxon>
        <taxon>Actinomycetota</taxon>
        <taxon>Actinomycetes</taxon>
        <taxon>Kitasatosporales</taxon>
        <taxon>Streptomycetaceae</taxon>
        <taxon>Allostreptomyces</taxon>
    </lineage>
</organism>
<dbReference type="Gene3D" id="1.10.357.10">
    <property type="entry name" value="Tetracycline Repressor, domain 2"/>
    <property type="match status" value="1"/>
</dbReference>
<dbReference type="InterPro" id="IPR009057">
    <property type="entry name" value="Homeodomain-like_sf"/>
</dbReference>